<gene>
    <name evidence="2" type="ORF">OEA41_005705</name>
</gene>
<keyword evidence="1" id="KW-1133">Transmembrane helix</keyword>
<name>A0AAD9Z6I9_9LECA</name>
<keyword evidence="1" id="KW-0472">Membrane</keyword>
<comment type="caution">
    <text evidence="2">The sequence shown here is derived from an EMBL/GenBank/DDBJ whole genome shotgun (WGS) entry which is preliminary data.</text>
</comment>
<keyword evidence="3" id="KW-1185">Reference proteome</keyword>
<evidence type="ECO:0000256" key="1">
    <source>
        <dbReference type="SAM" id="Phobius"/>
    </source>
</evidence>
<keyword evidence="1" id="KW-0812">Transmembrane</keyword>
<dbReference type="Proteomes" id="UP001276659">
    <property type="component" value="Unassembled WGS sequence"/>
</dbReference>
<protein>
    <submittedName>
        <fullName evidence="2">Uncharacterized protein</fullName>
    </submittedName>
</protein>
<dbReference type="EMBL" id="JASNWA010000007">
    <property type="protein sequence ID" value="KAK3172384.1"/>
    <property type="molecule type" value="Genomic_DNA"/>
</dbReference>
<evidence type="ECO:0000313" key="2">
    <source>
        <dbReference type="EMBL" id="KAK3172384.1"/>
    </source>
</evidence>
<sequence>MSKPHVNVKGIRFTAWLISIILADAYVLKYLWSSDSDTVILPDTLHKTMHILESDSTLGYASTAMGVDNSSDSCSIQLQMVQFVSTVYAGRGPPGRFWSVKRLFRSGSGV</sequence>
<proteinExistence type="predicted"/>
<organism evidence="2 3">
    <name type="scientific">Lepraria neglecta</name>
    <dbReference type="NCBI Taxonomy" id="209136"/>
    <lineage>
        <taxon>Eukaryota</taxon>
        <taxon>Fungi</taxon>
        <taxon>Dikarya</taxon>
        <taxon>Ascomycota</taxon>
        <taxon>Pezizomycotina</taxon>
        <taxon>Lecanoromycetes</taxon>
        <taxon>OSLEUM clade</taxon>
        <taxon>Lecanoromycetidae</taxon>
        <taxon>Lecanorales</taxon>
        <taxon>Lecanorineae</taxon>
        <taxon>Stereocaulaceae</taxon>
        <taxon>Lepraria</taxon>
    </lineage>
</organism>
<evidence type="ECO:0000313" key="3">
    <source>
        <dbReference type="Proteomes" id="UP001276659"/>
    </source>
</evidence>
<dbReference type="AlphaFoldDB" id="A0AAD9Z6I9"/>
<feature type="transmembrane region" description="Helical" evidence="1">
    <location>
        <begin position="12"/>
        <end position="32"/>
    </location>
</feature>
<accession>A0AAD9Z6I9</accession>
<reference evidence="2" key="1">
    <citation type="submission" date="2022-11" db="EMBL/GenBank/DDBJ databases">
        <title>Chromosomal genome sequence assembly and mating type (MAT) locus characterization of the leprose asexual lichenized fungus Lepraria neglecta (Nyl.) Erichsen.</title>
        <authorList>
            <person name="Allen J.L."/>
            <person name="Pfeffer B."/>
        </authorList>
    </citation>
    <scope>NUCLEOTIDE SEQUENCE</scope>
    <source>
        <strain evidence="2">Allen 5258</strain>
    </source>
</reference>